<proteinExistence type="predicted"/>
<protein>
    <submittedName>
        <fullName evidence="2">Uncharacterized protein</fullName>
    </submittedName>
</protein>
<keyword evidence="1" id="KW-1133">Transmembrane helix</keyword>
<sequence>MGLIPDVRWGPSSNTTFPSPATVSETRTLAILHSHAATSHPHVAPNDSCTTSGFFGGLPADVSLYQFIYKNNGYFKMCIAFARVTYTAGVGICAKACRLSALTVVQNDTVIVVESDAMTVDPLAIMPRLLTYMGLGGASVPPPTNITDYTIRVLPRAYGAAWTALTDMFAPSAMLKTDVMIPVLMSRAQVSHWRVYVWLALNLLLTLSGLLFIFVQRRGQKPLVVDVAIAALLLDTSRVLANDQHGLCDLSQLTEEDSKIGPLRLQEEYGHRYVEVGN</sequence>
<feature type="transmembrane region" description="Helical" evidence="1">
    <location>
        <begin position="195"/>
        <end position="215"/>
    </location>
</feature>
<keyword evidence="1" id="KW-0812">Transmembrane</keyword>
<keyword evidence="1" id="KW-0472">Membrane</keyword>
<accession>A0A0C9X9N7</accession>
<dbReference type="Proteomes" id="UP000054477">
    <property type="component" value="Unassembled WGS sequence"/>
</dbReference>
<dbReference type="EMBL" id="KN838602">
    <property type="protein sequence ID" value="KIK01716.1"/>
    <property type="molecule type" value="Genomic_DNA"/>
</dbReference>
<reference evidence="3" key="2">
    <citation type="submission" date="2015-01" db="EMBL/GenBank/DDBJ databases">
        <title>Evolutionary Origins and Diversification of the Mycorrhizal Mutualists.</title>
        <authorList>
            <consortium name="DOE Joint Genome Institute"/>
            <consortium name="Mycorrhizal Genomics Consortium"/>
            <person name="Kohler A."/>
            <person name="Kuo A."/>
            <person name="Nagy L.G."/>
            <person name="Floudas D."/>
            <person name="Copeland A."/>
            <person name="Barry K.W."/>
            <person name="Cichocki N."/>
            <person name="Veneault-Fourrey C."/>
            <person name="LaButti K."/>
            <person name="Lindquist E.A."/>
            <person name="Lipzen A."/>
            <person name="Lundell T."/>
            <person name="Morin E."/>
            <person name="Murat C."/>
            <person name="Riley R."/>
            <person name="Ohm R."/>
            <person name="Sun H."/>
            <person name="Tunlid A."/>
            <person name="Henrissat B."/>
            <person name="Grigoriev I.V."/>
            <person name="Hibbett D.S."/>
            <person name="Martin F."/>
        </authorList>
    </citation>
    <scope>NUCLEOTIDE SEQUENCE [LARGE SCALE GENOMIC DNA]</scope>
    <source>
        <strain evidence="3">LaAM-08-1</strain>
    </source>
</reference>
<name>A0A0C9X9N7_9AGAR</name>
<dbReference type="AlphaFoldDB" id="A0A0C9X9N7"/>
<dbReference type="HOGENOM" id="CLU_1001399_0_0_1"/>
<evidence type="ECO:0000313" key="3">
    <source>
        <dbReference type="Proteomes" id="UP000054477"/>
    </source>
</evidence>
<evidence type="ECO:0000256" key="1">
    <source>
        <dbReference type="SAM" id="Phobius"/>
    </source>
</evidence>
<reference evidence="2 3" key="1">
    <citation type="submission" date="2014-04" db="EMBL/GenBank/DDBJ databases">
        <authorList>
            <consortium name="DOE Joint Genome Institute"/>
            <person name="Kuo A."/>
            <person name="Kohler A."/>
            <person name="Nagy L.G."/>
            <person name="Floudas D."/>
            <person name="Copeland A."/>
            <person name="Barry K.W."/>
            <person name="Cichocki N."/>
            <person name="Veneault-Fourrey C."/>
            <person name="LaButti K."/>
            <person name="Lindquist E.A."/>
            <person name="Lipzen A."/>
            <person name="Lundell T."/>
            <person name="Morin E."/>
            <person name="Murat C."/>
            <person name="Sun H."/>
            <person name="Tunlid A."/>
            <person name="Henrissat B."/>
            <person name="Grigoriev I.V."/>
            <person name="Hibbett D.S."/>
            <person name="Martin F."/>
            <person name="Nordberg H.P."/>
            <person name="Cantor M.N."/>
            <person name="Hua S.X."/>
        </authorList>
    </citation>
    <scope>NUCLEOTIDE SEQUENCE [LARGE SCALE GENOMIC DNA]</scope>
    <source>
        <strain evidence="2 3">LaAM-08-1</strain>
    </source>
</reference>
<organism evidence="2 3">
    <name type="scientific">Laccaria amethystina LaAM-08-1</name>
    <dbReference type="NCBI Taxonomy" id="1095629"/>
    <lineage>
        <taxon>Eukaryota</taxon>
        <taxon>Fungi</taxon>
        <taxon>Dikarya</taxon>
        <taxon>Basidiomycota</taxon>
        <taxon>Agaricomycotina</taxon>
        <taxon>Agaricomycetes</taxon>
        <taxon>Agaricomycetidae</taxon>
        <taxon>Agaricales</taxon>
        <taxon>Agaricineae</taxon>
        <taxon>Hydnangiaceae</taxon>
        <taxon>Laccaria</taxon>
    </lineage>
</organism>
<gene>
    <name evidence="2" type="ORF">K443DRAFT_678130</name>
</gene>
<evidence type="ECO:0000313" key="2">
    <source>
        <dbReference type="EMBL" id="KIK01716.1"/>
    </source>
</evidence>
<keyword evidence="3" id="KW-1185">Reference proteome</keyword>
<dbReference type="OrthoDB" id="5378430at2759"/>